<evidence type="ECO:0000256" key="2">
    <source>
        <dbReference type="SAM" id="Phobius"/>
    </source>
</evidence>
<keyword evidence="2" id="KW-0812">Transmembrane</keyword>
<feature type="transmembrane region" description="Helical" evidence="2">
    <location>
        <begin position="234"/>
        <end position="253"/>
    </location>
</feature>
<proteinExistence type="predicted"/>
<dbReference type="PANTHER" id="PTHR40465:SF1">
    <property type="entry name" value="DUF6534 DOMAIN-CONTAINING PROTEIN"/>
    <property type="match status" value="1"/>
</dbReference>
<dbReference type="AlphaFoldDB" id="A0A0C9V5R2"/>
<evidence type="ECO:0000313" key="4">
    <source>
        <dbReference type="EMBL" id="KIJ60914.1"/>
    </source>
</evidence>
<feature type="transmembrane region" description="Helical" evidence="2">
    <location>
        <begin position="20"/>
        <end position="40"/>
    </location>
</feature>
<accession>A0A0C9V5R2</accession>
<dbReference type="OrthoDB" id="2562493at2759"/>
<feature type="compositionally biased region" description="Basic and acidic residues" evidence="1">
    <location>
        <begin position="296"/>
        <end position="310"/>
    </location>
</feature>
<dbReference type="PANTHER" id="PTHR40465">
    <property type="entry name" value="CHROMOSOME 1, WHOLE GENOME SHOTGUN SEQUENCE"/>
    <property type="match status" value="1"/>
</dbReference>
<feature type="transmembrane region" description="Helical" evidence="2">
    <location>
        <begin position="52"/>
        <end position="76"/>
    </location>
</feature>
<reference evidence="4 5" key="1">
    <citation type="submission" date="2014-04" db="EMBL/GenBank/DDBJ databases">
        <title>Evolutionary Origins and Diversification of the Mycorrhizal Mutualists.</title>
        <authorList>
            <consortium name="DOE Joint Genome Institute"/>
            <consortium name="Mycorrhizal Genomics Consortium"/>
            <person name="Kohler A."/>
            <person name="Kuo A."/>
            <person name="Nagy L.G."/>
            <person name="Floudas D."/>
            <person name="Copeland A."/>
            <person name="Barry K.W."/>
            <person name="Cichocki N."/>
            <person name="Veneault-Fourrey C."/>
            <person name="LaButti K."/>
            <person name="Lindquist E.A."/>
            <person name="Lipzen A."/>
            <person name="Lundell T."/>
            <person name="Morin E."/>
            <person name="Murat C."/>
            <person name="Riley R."/>
            <person name="Ohm R."/>
            <person name="Sun H."/>
            <person name="Tunlid A."/>
            <person name="Henrissat B."/>
            <person name="Grigoriev I.V."/>
            <person name="Hibbett D.S."/>
            <person name="Martin F."/>
        </authorList>
    </citation>
    <scope>NUCLEOTIDE SEQUENCE [LARGE SCALE GENOMIC DNA]</scope>
    <source>
        <strain evidence="4 5">MD-312</strain>
    </source>
</reference>
<gene>
    <name evidence="4" type="ORF">HYDPIDRAFT_42983</name>
</gene>
<dbReference type="InterPro" id="IPR045339">
    <property type="entry name" value="DUF6534"/>
</dbReference>
<feature type="transmembrane region" description="Helical" evidence="2">
    <location>
        <begin position="88"/>
        <end position="111"/>
    </location>
</feature>
<name>A0A0C9V5R2_9AGAM</name>
<feature type="transmembrane region" description="Helical" evidence="2">
    <location>
        <begin position="164"/>
        <end position="187"/>
    </location>
</feature>
<sequence>MTILLSDQAELIPLIRGPLFGALFSLMLYGVSCMQTFFYFQNYRNDFLVLKLMVTVLWVLESVQAGLIIGSLNYYLVDNYSNAEKLEYICWESSILFLTGFMFGLVTNWYYSWRLWRLPCKRILPIALATFSILRFCVGVALTVTSFGGRWLWASSDYELLVKISIIIILAGDAWSAGTFAVYLYKARTGIRQSVTDRVVVHLFLFTVGTGGLTSFVEIITLITFFVAPGNLTYVGFMLIQTKLYTNAMLTSLNMRHRNSKLLNNTASKIAPLSTLVFRRSISLLSEASVILHDGLPDEHGEDRDPDDVGRGPGNKVHKAPFGPDDQV</sequence>
<evidence type="ECO:0000313" key="5">
    <source>
        <dbReference type="Proteomes" id="UP000053820"/>
    </source>
</evidence>
<dbReference type="EMBL" id="KN839867">
    <property type="protein sequence ID" value="KIJ60914.1"/>
    <property type="molecule type" value="Genomic_DNA"/>
</dbReference>
<feature type="region of interest" description="Disordered" evidence="1">
    <location>
        <begin position="296"/>
        <end position="328"/>
    </location>
</feature>
<keyword evidence="2" id="KW-0472">Membrane</keyword>
<organism evidence="4 5">
    <name type="scientific">Hydnomerulius pinastri MD-312</name>
    <dbReference type="NCBI Taxonomy" id="994086"/>
    <lineage>
        <taxon>Eukaryota</taxon>
        <taxon>Fungi</taxon>
        <taxon>Dikarya</taxon>
        <taxon>Basidiomycota</taxon>
        <taxon>Agaricomycotina</taxon>
        <taxon>Agaricomycetes</taxon>
        <taxon>Agaricomycetidae</taxon>
        <taxon>Boletales</taxon>
        <taxon>Boletales incertae sedis</taxon>
        <taxon>Leucogyrophana</taxon>
    </lineage>
</organism>
<keyword evidence="2" id="KW-1133">Transmembrane helix</keyword>
<feature type="transmembrane region" description="Helical" evidence="2">
    <location>
        <begin position="199"/>
        <end position="228"/>
    </location>
</feature>
<evidence type="ECO:0000256" key="1">
    <source>
        <dbReference type="SAM" id="MobiDB-lite"/>
    </source>
</evidence>
<keyword evidence="5" id="KW-1185">Reference proteome</keyword>
<feature type="transmembrane region" description="Helical" evidence="2">
    <location>
        <begin position="123"/>
        <end position="144"/>
    </location>
</feature>
<dbReference type="HOGENOM" id="CLU_046025_5_2_1"/>
<dbReference type="Proteomes" id="UP000053820">
    <property type="component" value="Unassembled WGS sequence"/>
</dbReference>
<feature type="domain" description="DUF6534" evidence="3">
    <location>
        <begin position="171"/>
        <end position="258"/>
    </location>
</feature>
<protein>
    <recommendedName>
        <fullName evidence="3">DUF6534 domain-containing protein</fullName>
    </recommendedName>
</protein>
<evidence type="ECO:0000259" key="3">
    <source>
        <dbReference type="Pfam" id="PF20152"/>
    </source>
</evidence>
<dbReference type="Pfam" id="PF20152">
    <property type="entry name" value="DUF6534"/>
    <property type="match status" value="1"/>
</dbReference>